<evidence type="ECO:0000313" key="1">
    <source>
        <dbReference type="EMBL" id="SHH93580.1"/>
    </source>
</evidence>
<accession>A0A1M5X1I5</accession>
<dbReference type="OrthoDB" id="200286at2"/>
<dbReference type="Pfam" id="PF09582">
    <property type="entry name" value="AnfO_nitrog"/>
    <property type="match status" value="1"/>
</dbReference>
<dbReference type="NCBIfam" id="TIGR02940">
    <property type="entry name" value="anfO_nitrog"/>
    <property type="match status" value="1"/>
</dbReference>
<dbReference type="RefSeq" id="WP_073339635.1">
    <property type="nucleotide sequence ID" value="NZ_FQXM01000022.1"/>
</dbReference>
<organism evidence="1 2">
    <name type="scientific">Clostridium grantii DSM 8605</name>
    <dbReference type="NCBI Taxonomy" id="1121316"/>
    <lineage>
        <taxon>Bacteria</taxon>
        <taxon>Bacillati</taxon>
        <taxon>Bacillota</taxon>
        <taxon>Clostridia</taxon>
        <taxon>Eubacteriales</taxon>
        <taxon>Clostridiaceae</taxon>
        <taxon>Clostridium</taxon>
    </lineage>
</organism>
<reference evidence="1 2" key="1">
    <citation type="submission" date="2016-11" db="EMBL/GenBank/DDBJ databases">
        <authorList>
            <person name="Jaros S."/>
            <person name="Januszkiewicz K."/>
            <person name="Wedrychowicz H."/>
        </authorList>
    </citation>
    <scope>NUCLEOTIDE SEQUENCE [LARGE SCALE GENOMIC DNA]</scope>
    <source>
        <strain evidence="1 2">DSM 8605</strain>
    </source>
</reference>
<dbReference type="InterPro" id="IPR014287">
    <property type="entry name" value="Nase_Fe-Fe_AnfO"/>
</dbReference>
<gene>
    <name evidence="1" type="ORF">SAMN02745207_03273</name>
</gene>
<dbReference type="STRING" id="1121316.SAMN02745207_03273"/>
<dbReference type="Proteomes" id="UP000184447">
    <property type="component" value="Unassembled WGS sequence"/>
</dbReference>
<dbReference type="AlphaFoldDB" id="A0A1M5X1I5"/>
<name>A0A1M5X1I5_9CLOT</name>
<sequence>MDNRIAVFLNDKDETTSLTEEGIIKIYFKEKTKWQIYKESSFSMDKCNGIKSVRESLFNLIGILEECRIFVASEIIGVAYNILDSRGFDLWEIDGVPEDFLDYVLEESLKEKLINEEQEKSQQLLQAEVIDKPIETDKKGCFYLNLKNLQETKSGVSSKQALLPFLTNYTFSELELLCSHVPPWIENFVKEFHFNLDVVKIKSNEYKVVIYTKG</sequence>
<evidence type="ECO:0000313" key="2">
    <source>
        <dbReference type="Proteomes" id="UP000184447"/>
    </source>
</evidence>
<protein>
    <submittedName>
        <fullName evidence="1">Fe-only nitrogenase accessory protein AnfO</fullName>
    </submittedName>
</protein>
<keyword evidence="2" id="KW-1185">Reference proteome</keyword>
<proteinExistence type="predicted"/>
<dbReference type="EMBL" id="FQXM01000022">
    <property type="protein sequence ID" value="SHH93580.1"/>
    <property type="molecule type" value="Genomic_DNA"/>
</dbReference>